<dbReference type="GO" id="GO:0004848">
    <property type="term" value="F:ureidoglycolate hydrolase activity"/>
    <property type="evidence" value="ECO:0007669"/>
    <property type="project" value="InterPro"/>
</dbReference>
<evidence type="ECO:0000256" key="2">
    <source>
        <dbReference type="ARBA" id="ARBA00022631"/>
    </source>
</evidence>
<name>A0A1N6CSV0_9SPHN</name>
<keyword evidence="6" id="KW-1185">Reference proteome</keyword>
<dbReference type="GO" id="GO:0050385">
    <property type="term" value="F:ureidoglycolate lyase activity"/>
    <property type="evidence" value="ECO:0007669"/>
    <property type="project" value="UniProtKB-EC"/>
</dbReference>
<keyword evidence="2" id="KW-0659">Purine metabolism</keyword>
<dbReference type="Gene3D" id="2.60.120.480">
    <property type="entry name" value="Ureidoglycolate hydrolase"/>
    <property type="match status" value="1"/>
</dbReference>
<dbReference type="Proteomes" id="UP000185192">
    <property type="component" value="Unassembled WGS sequence"/>
</dbReference>
<dbReference type="SUPFAM" id="SSF51182">
    <property type="entry name" value="RmlC-like cupins"/>
    <property type="match status" value="1"/>
</dbReference>
<accession>A0A1N6CSV0</accession>
<protein>
    <submittedName>
        <fullName evidence="5">Ureidoglycolate lyase</fullName>
    </submittedName>
</protein>
<dbReference type="GO" id="GO:0000256">
    <property type="term" value="P:allantoin catabolic process"/>
    <property type="evidence" value="ECO:0007669"/>
    <property type="project" value="InterPro"/>
</dbReference>
<evidence type="ECO:0000313" key="6">
    <source>
        <dbReference type="Proteomes" id="UP000185192"/>
    </source>
</evidence>
<dbReference type="CDD" id="cd20298">
    <property type="entry name" value="cupin_UAH"/>
    <property type="match status" value="1"/>
</dbReference>
<evidence type="ECO:0000313" key="5">
    <source>
        <dbReference type="EMBL" id="SIN61546.1"/>
    </source>
</evidence>
<comment type="subunit">
    <text evidence="1">Homodimer.</text>
</comment>
<dbReference type="InterPro" id="IPR011051">
    <property type="entry name" value="RmlC_Cupin_sf"/>
</dbReference>
<keyword evidence="3 5" id="KW-0456">Lyase</keyword>
<proteinExistence type="predicted"/>
<dbReference type="GO" id="GO:0006144">
    <property type="term" value="P:purine nucleobase metabolic process"/>
    <property type="evidence" value="ECO:0007669"/>
    <property type="project" value="UniProtKB-KW"/>
</dbReference>
<dbReference type="InterPro" id="IPR007247">
    <property type="entry name" value="Ureidogly_lyase"/>
</dbReference>
<evidence type="ECO:0000256" key="3">
    <source>
        <dbReference type="ARBA" id="ARBA00023239"/>
    </source>
</evidence>
<dbReference type="RefSeq" id="WP_074204877.1">
    <property type="nucleotide sequence ID" value="NZ_FSQW01000001.1"/>
</dbReference>
<organism evidence="5 6">
    <name type="scientific">Parasphingorhabdus marina DSM 22363</name>
    <dbReference type="NCBI Taxonomy" id="1123272"/>
    <lineage>
        <taxon>Bacteria</taxon>
        <taxon>Pseudomonadati</taxon>
        <taxon>Pseudomonadota</taxon>
        <taxon>Alphaproteobacteria</taxon>
        <taxon>Sphingomonadales</taxon>
        <taxon>Sphingomonadaceae</taxon>
        <taxon>Parasphingorhabdus</taxon>
    </lineage>
</organism>
<dbReference type="InterPro" id="IPR024060">
    <property type="entry name" value="Ureidoglycolate_lyase_dom_sf"/>
</dbReference>
<dbReference type="InterPro" id="IPR047233">
    <property type="entry name" value="UAH_cupin"/>
</dbReference>
<dbReference type="EMBL" id="FSQW01000001">
    <property type="protein sequence ID" value="SIN61546.1"/>
    <property type="molecule type" value="Genomic_DNA"/>
</dbReference>
<dbReference type="OrthoDB" id="9804602at2"/>
<gene>
    <name evidence="5" type="ORF">SAMN02745824_0906</name>
</gene>
<dbReference type="Pfam" id="PF04115">
    <property type="entry name" value="Ureidogly_lyase"/>
    <property type="match status" value="1"/>
</dbReference>
<sequence>MTDKILLPVAEATPENVAPFGHLIGSASGAELMPLDYYKGAVRVSRPAPFSSEHPVELSLASVDPRAPEVRYMERHFQHTQAFISFAGKSFVVVMAPPGTEDLPDLSKACALRFDGSAGFLMHVGTWHEFPFALEPDTDIVVILSDQTTRDLRNKQPDTEEAFGPDLDKKDIAARTGKLLCFAADG</sequence>
<comment type="catalytic activity">
    <reaction evidence="4">
        <text>(S)-ureidoglycolate = urea + glyoxylate</text>
        <dbReference type="Rhea" id="RHEA:11304"/>
        <dbReference type="ChEBI" id="CHEBI:16199"/>
        <dbReference type="ChEBI" id="CHEBI:36655"/>
        <dbReference type="ChEBI" id="CHEBI:57296"/>
        <dbReference type="EC" id="4.3.2.3"/>
    </reaction>
</comment>
<evidence type="ECO:0000256" key="1">
    <source>
        <dbReference type="ARBA" id="ARBA00011738"/>
    </source>
</evidence>
<dbReference type="AlphaFoldDB" id="A0A1N6CSV0"/>
<evidence type="ECO:0000256" key="4">
    <source>
        <dbReference type="ARBA" id="ARBA00047684"/>
    </source>
</evidence>
<reference evidence="6" key="1">
    <citation type="submission" date="2016-11" db="EMBL/GenBank/DDBJ databases">
        <authorList>
            <person name="Varghese N."/>
            <person name="Submissions S."/>
        </authorList>
    </citation>
    <scope>NUCLEOTIDE SEQUENCE [LARGE SCALE GENOMIC DNA]</scope>
    <source>
        <strain evidence="6">DSM 22363</strain>
    </source>
</reference>
<dbReference type="STRING" id="1123272.SAMN02745824_0906"/>